<keyword evidence="12" id="KW-1185">Reference proteome</keyword>
<sequence length="452" mass="51600">MHVLFAASEIFPYAKTGGLADVSYSLPLALKEYVKISRVMPLYGFMDENKYLFYDNFTISLDGGDYSVAIFIKEEKNIVTYFVKAPYLSQTQNLYTDENGDYKNNALRFGIFCMAIIELALRLNCKLIHLNDWHTALVALFVKEHQLKIKTVFTIHNLAYQGVFEKSALKTLGISYKYFTMDALEFYSKVNLLKAGIAYSDMITTVSPTYAQEILTEGFGCGLNGFLQKHKEKLVGIINGIDYTVFKPLQDKGTKSKAKADFCKRYGFENPKLPLFIMVSRLAEQKGIDLLISSFDELQNKKINLFILGEGEAKYSKALNKFAKKYRNFSFFQSFDEDLSHQAYLASDFLLMPSRFEPCGLNQLIAMNCGSVAVVHEVGGLKDSVHEQKAVCGQGISYKEQNKKEFLYAIERAMSLYRVKKKMQEIIDFNLTCDFSFDKSAKKYFKIYKSLL</sequence>
<dbReference type="InterPro" id="IPR001296">
    <property type="entry name" value="Glyco_trans_1"/>
</dbReference>
<dbReference type="eggNOG" id="COG0297">
    <property type="taxonomic scope" value="Bacteria"/>
</dbReference>
<dbReference type="HOGENOM" id="CLU_009583_18_5_7"/>
<dbReference type="NCBIfam" id="TIGR02095">
    <property type="entry name" value="glgA"/>
    <property type="match status" value="1"/>
</dbReference>
<dbReference type="CDD" id="cd03791">
    <property type="entry name" value="GT5_Glycogen_synthase_DULL1-like"/>
    <property type="match status" value="1"/>
</dbReference>
<keyword evidence="5 8" id="KW-0328">Glycosyltransferase</keyword>
<dbReference type="STRING" id="563040.Saut_0476"/>
<dbReference type="OrthoDB" id="9808590at2"/>
<dbReference type="InterPro" id="IPR011835">
    <property type="entry name" value="GS/SS"/>
</dbReference>
<evidence type="ECO:0000256" key="3">
    <source>
        <dbReference type="ARBA" id="ARBA00004964"/>
    </source>
</evidence>
<evidence type="ECO:0000256" key="2">
    <source>
        <dbReference type="ARBA" id="ARBA00002764"/>
    </source>
</evidence>
<dbReference type="PANTHER" id="PTHR45825:SF11">
    <property type="entry name" value="ALPHA AMYLASE DOMAIN-CONTAINING PROTEIN"/>
    <property type="match status" value="1"/>
</dbReference>
<evidence type="ECO:0000256" key="8">
    <source>
        <dbReference type="HAMAP-Rule" id="MF_00484"/>
    </source>
</evidence>
<evidence type="ECO:0000256" key="7">
    <source>
        <dbReference type="ARBA" id="ARBA00023056"/>
    </source>
</evidence>
<dbReference type="GO" id="GO:0004373">
    <property type="term" value="F:alpha-1,4-glucan glucosyltransferase (UDP-glucose donor) activity"/>
    <property type="evidence" value="ECO:0007669"/>
    <property type="project" value="InterPro"/>
</dbReference>
<evidence type="ECO:0000256" key="4">
    <source>
        <dbReference type="ARBA" id="ARBA00010281"/>
    </source>
</evidence>
<comment type="similarity">
    <text evidence="4 8">Belongs to the glycosyltransferase 1 family. Bacterial/plant glycogen synthase subfamily.</text>
</comment>
<comment type="pathway">
    <text evidence="3 8">Glycan biosynthesis; glycogen biosynthesis.</text>
</comment>
<reference evidence="12" key="1">
    <citation type="journal article" date="2010" name="Stand. Genomic Sci.">
        <title>Complete genome sequence of Sulfurimonas autotrophica type strain (OK10).</title>
        <authorList>
            <person name="Sikorski J."/>
            <person name="Munk C."/>
            <person name="Lapidus A."/>
            <person name="Djao O."/>
            <person name="Lucas S."/>
            <person name="Glavina Del Rio T."/>
            <person name="Nolan M."/>
            <person name="Tice H."/>
            <person name="Han C."/>
            <person name="Cheng J."/>
            <person name="Tapia R."/>
            <person name="Goodwin L."/>
            <person name="Pitluck S."/>
            <person name="Liolios K."/>
            <person name="Ivanova N."/>
            <person name="Mavromatis K."/>
            <person name="Mikhailova N."/>
            <person name="Pati A."/>
            <person name="Sims D."/>
            <person name="Meincke L."/>
            <person name="Brettin T."/>
            <person name="Detter J."/>
            <person name="Chen A."/>
            <person name="Palaniappan K."/>
            <person name="Land M."/>
            <person name="Hauser L."/>
            <person name="Chang Y."/>
            <person name="Jeffries C."/>
            <person name="Rohde M."/>
            <person name="Lang E."/>
            <person name="Spring S."/>
            <person name="Goker M."/>
            <person name="Woyke T."/>
            <person name="Bristow J."/>
            <person name="Eisen J."/>
            <person name="Markowitz V."/>
            <person name="Hugenholtz P."/>
            <person name="Kyrpides N."/>
            <person name="Klenk H."/>
        </authorList>
    </citation>
    <scope>NUCLEOTIDE SEQUENCE [LARGE SCALE GENOMIC DNA]</scope>
    <source>
        <strain evidence="12">ATCC BAA-671 / DSM 16294 / JCM 11897 / OK10</strain>
    </source>
</reference>
<evidence type="ECO:0000259" key="9">
    <source>
        <dbReference type="Pfam" id="PF00534"/>
    </source>
</evidence>
<organism evidence="11 12">
    <name type="scientific">Sulfurimonas autotrophica (strain ATCC BAA-671 / DSM 16294 / JCM 11897 / OK10)</name>
    <dbReference type="NCBI Taxonomy" id="563040"/>
    <lineage>
        <taxon>Bacteria</taxon>
        <taxon>Pseudomonadati</taxon>
        <taxon>Campylobacterota</taxon>
        <taxon>Epsilonproteobacteria</taxon>
        <taxon>Campylobacterales</taxon>
        <taxon>Sulfurimonadaceae</taxon>
        <taxon>Sulfurimonas</taxon>
    </lineage>
</organism>
<dbReference type="Pfam" id="PF08323">
    <property type="entry name" value="Glyco_transf_5"/>
    <property type="match status" value="1"/>
</dbReference>
<evidence type="ECO:0000313" key="11">
    <source>
        <dbReference type="EMBL" id="ADN08525.1"/>
    </source>
</evidence>
<dbReference type="Proteomes" id="UP000007803">
    <property type="component" value="Chromosome"/>
</dbReference>
<dbReference type="Pfam" id="PF00534">
    <property type="entry name" value="Glycos_transf_1"/>
    <property type="match status" value="1"/>
</dbReference>
<dbReference type="SUPFAM" id="SSF53756">
    <property type="entry name" value="UDP-Glycosyltransferase/glycogen phosphorylase"/>
    <property type="match status" value="1"/>
</dbReference>
<dbReference type="PANTHER" id="PTHR45825">
    <property type="entry name" value="GRANULE-BOUND STARCH SYNTHASE 1, CHLOROPLASTIC/AMYLOPLASTIC"/>
    <property type="match status" value="1"/>
</dbReference>
<name>E0UP61_SULAO</name>
<feature type="domain" description="Starch synthase catalytic" evidence="10">
    <location>
        <begin position="2"/>
        <end position="229"/>
    </location>
</feature>
<dbReference type="Gene3D" id="3.40.50.2000">
    <property type="entry name" value="Glycogen Phosphorylase B"/>
    <property type="match status" value="2"/>
</dbReference>
<dbReference type="InterPro" id="IPR013534">
    <property type="entry name" value="Starch_synth_cat_dom"/>
</dbReference>
<dbReference type="GO" id="GO:0005978">
    <property type="term" value="P:glycogen biosynthetic process"/>
    <property type="evidence" value="ECO:0007669"/>
    <property type="project" value="UniProtKB-UniRule"/>
</dbReference>
<comment type="catalytic activity">
    <reaction evidence="1 8">
        <text>[(1-&gt;4)-alpha-D-glucosyl](n) + ADP-alpha-D-glucose = [(1-&gt;4)-alpha-D-glucosyl](n+1) + ADP + H(+)</text>
        <dbReference type="Rhea" id="RHEA:18189"/>
        <dbReference type="Rhea" id="RHEA-COMP:9584"/>
        <dbReference type="Rhea" id="RHEA-COMP:9587"/>
        <dbReference type="ChEBI" id="CHEBI:15378"/>
        <dbReference type="ChEBI" id="CHEBI:15444"/>
        <dbReference type="ChEBI" id="CHEBI:57498"/>
        <dbReference type="ChEBI" id="CHEBI:456216"/>
        <dbReference type="EC" id="2.4.1.21"/>
    </reaction>
</comment>
<dbReference type="GO" id="GO:0009011">
    <property type="term" value="F:alpha-1,4-glucan glucosyltransferase (ADP-glucose donor) activity"/>
    <property type="evidence" value="ECO:0007669"/>
    <property type="project" value="UniProtKB-UniRule"/>
</dbReference>
<accession>E0UP61</accession>
<dbReference type="AlphaFoldDB" id="E0UP61"/>
<dbReference type="HAMAP" id="MF_00484">
    <property type="entry name" value="Glycogen_synth"/>
    <property type="match status" value="1"/>
</dbReference>
<protein>
    <recommendedName>
        <fullName evidence="8">Glycogen synthase</fullName>
        <ecNumber evidence="8">2.4.1.21</ecNumber>
    </recommendedName>
    <alternativeName>
        <fullName evidence="8">Starch [bacterial glycogen] synthase</fullName>
    </alternativeName>
</protein>
<dbReference type="RefSeq" id="WP_013326281.1">
    <property type="nucleotide sequence ID" value="NC_014506.1"/>
</dbReference>
<feature type="binding site" evidence="8">
    <location>
        <position position="15"/>
    </location>
    <ligand>
        <name>ADP-alpha-D-glucose</name>
        <dbReference type="ChEBI" id="CHEBI:57498"/>
    </ligand>
</feature>
<evidence type="ECO:0000256" key="5">
    <source>
        <dbReference type="ARBA" id="ARBA00022676"/>
    </source>
</evidence>
<dbReference type="KEGG" id="sua:Saut_0476"/>
<dbReference type="UniPathway" id="UPA00164"/>
<evidence type="ECO:0000259" key="10">
    <source>
        <dbReference type="Pfam" id="PF08323"/>
    </source>
</evidence>
<feature type="domain" description="Glycosyl transferase family 1" evidence="9">
    <location>
        <begin position="270"/>
        <end position="424"/>
    </location>
</feature>
<evidence type="ECO:0000313" key="12">
    <source>
        <dbReference type="Proteomes" id="UP000007803"/>
    </source>
</evidence>
<comment type="function">
    <text evidence="2 8">Synthesizes alpha-1,4-glucan chains using ADP-glucose.</text>
</comment>
<dbReference type="EC" id="2.4.1.21" evidence="8"/>
<evidence type="ECO:0000256" key="1">
    <source>
        <dbReference type="ARBA" id="ARBA00001478"/>
    </source>
</evidence>
<keyword evidence="6 8" id="KW-0808">Transferase</keyword>
<evidence type="ECO:0000256" key="6">
    <source>
        <dbReference type="ARBA" id="ARBA00022679"/>
    </source>
</evidence>
<dbReference type="EMBL" id="CP002205">
    <property type="protein sequence ID" value="ADN08525.1"/>
    <property type="molecule type" value="Genomic_DNA"/>
</dbReference>
<proteinExistence type="inferred from homology"/>
<gene>
    <name evidence="8" type="primary">glgA</name>
    <name evidence="11" type="ordered locus">Saut_0476</name>
</gene>
<dbReference type="CAZy" id="GT5">
    <property type="family name" value="Glycosyltransferase Family 5"/>
</dbReference>
<keyword evidence="7 8" id="KW-0320">Glycogen biosynthesis</keyword>